<name>A0ACB8B7N2_9AGAM</name>
<organism evidence="1 2">
    <name type="scientific">Leucogyrophana mollusca</name>
    <dbReference type="NCBI Taxonomy" id="85980"/>
    <lineage>
        <taxon>Eukaryota</taxon>
        <taxon>Fungi</taxon>
        <taxon>Dikarya</taxon>
        <taxon>Basidiomycota</taxon>
        <taxon>Agaricomycotina</taxon>
        <taxon>Agaricomycetes</taxon>
        <taxon>Agaricomycetidae</taxon>
        <taxon>Boletales</taxon>
        <taxon>Boletales incertae sedis</taxon>
        <taxon>Leucogyrophana</taxon>
    </lineage>
</organism>
<dbReference type="Proteomes" id="UP000790709">
    <property type="component" value="Unassembled WGS sequence"/>
</dbReference>
<dbReference type="EMBL" id="MU266553">
    <property type="protein sequence ID" value="KAH7920893.1"/>
    <property type="molecule type" value="Genomic_DNA"/>
</dbReference>
<gene>
    <name evidence="1" type="ORF">BV22DRAFT_1050031</name>
</gene>
<accession>A0ACB8B7N2</accession>
<proteinExistence type="predicted"/>
<sequence>MANGHSSAAINNNEKIFPVFAQRLASTDPSAWIAIVKKLMQWLRSERAYYPAAQPKIVELLEISYNTLTQALLTDPSGLPVVEVYHDLARAVVPFMGNFTDGELRARLQMLMQKTDDLLNDLSQSTTPIPLGALGPSLAQQGPSSSTQMLLNCSCRCWAVIHDRICLTIKTQSNMSTTAVPPQTAPRLKPTRSRKRMMTDANLPDAPIIPKPTPDNAANAEQPIPRPGPSKPQRRTTELSHHLLARDIDWFMANKQSSASASATPSIEAQTLPCPSSATPPIKVEEEQVTPNSLHITASPKPCLPRMRPTRPKPQGQTPASELAQSSPEPSSPIDDPGSSGDFHDAIEMDVDLPVLDVQRHDDEDECDVIQLERLDSDVVNATAPAMGVVSVEVDAAPQGNKSGHDDTSWPLEAPGTYDETGTTATGEQDQMAGVELTSQEGDLVSAEVSSNALPSGLGEETPATEVTDPSRPIEQGGMELVTQEENSTSNDTLPGPQGGVVSSGEQTAIPSEISFVAPERSVYSPRPMPPASPTQVSERDDAPSGTGSPRPRSTAAVCLEDDDASQGRFGDEMQVMFSGQGTTVPKVITIEFTFDDTLWSLVSRWVNRKSAPENLSESVCVSLACYSVPDIQSILQEYEETPSIVQVTPRAQCSWPQTGLVSLQAKRGEKDFHIPLSPPFFLTPAQCVDVSSFTQLGKNTLLINQLCDASEYMFVLHAHYPTRAQLAALAAEKRRMDEQWAQSLSALKFPKPRAKYPWDKHAIKIAPDFKAKFAA</sequence>
<keyword evidence="2" id="KW-1185">Reference proteome</keyword>
<evidence type="ECO:0000313" key="1">
    <source>
        <dbReference type="EMBL" id="KAH7920893.1"/>
    </source>
</evidence>
<protein>
    <submittedName>
        <fullName evidence="1">Uncharacterized protein</fullName>
    </submittedName>
</protein>
<comment type="caution">
    <text evidence="1">The sequence shown here is derived from an EMBL/GenBank/DDBJ whole genome shotgun (WGS) entry which is preliminary data.</text>
</comment>
<evidence type="ECO:0000313" key="2">
    <source>
        <dbReference type="Proteomes" id="UP000790709"/>
    </source>
</evidence>
<reference evidence="1" key="1">
    <citation type="journal article" date="2021" name="New Phytol.">
        <title>Evolutionary innovations through gain and loss of genes in the ectomycorrhizal Boletales.</title>
        <authorList>
            <person name="Wu G."/>
            <person name="Miyauchi S."/>
            <person name="Morin E."/>
            <person name="Kuo A."/>
            <person name="Drula E."/>
            <person name="Varga T."/>
            <person name="Kohler A."/>
            <person name="Feng B."/>
            <person name="Cao Y."/>
            <person name="Lipzen A."/>
            <person name="Daum C."/>
            <person name="Hundley H."/>
            <person name="Pangilinan J."/>
            <person name="Johnson J."/>
            <person name="Barry K."/>
            <person name="LaButti K."/>
            <person name="Ng V."/>
            <person name="Ahrendt S."/>
            <person name="Min B."/>
            <person name="Choi I.G."/>
            <person name="Park H."/>
            <person name="Plett J.M."/>
            <person name="Magnuson J."/>
            <person name="Spatafora J.W."/>
            <person name="Nagy L.G."/>
            <person name="Henrissat B."/>
            <person name="Grigoriev I.V."/>
            <person name="Yang Z.L."/>
            <person name="Xu J."/>
            <person name="Martin F.M."/>
        </authorList>
    </citation>
    <scope>NUCLEOTIDE SEQUENCE</scope>
    <source>
        <strain evidence="1">KUC20120723A-06</strain>
    </source>
</reference>